<dbReference type="OrthoDB" id="10017101at2759"/>
<dbReference type="PANTHER" id="PTHR43591">
    <property type="entry name" value="METHYLTRANSFERASE"/>
    <property type="match status" value="1"/>
</dbReference>
<organism evidence="2 3">
    <name type="scientific">Botryosphaeria dothidea</name>
    <dbReference type="NCBI Taxonomy" id="55169"/>
    <lineage>
        <taxon>Eukaryota</taxon>
        <taxon>Fungi</taxon>
        <taxon>Dikarya</taxon>
        <taxon>Ascomycota</taxon>
        <taxon>Pezizomycotina</taxon>
        <taxon>Dothideomycetes</taxon>
        <taxon>Dothideomycetes incertae sedis</taxon>
        <taxon>Botryosphaeriales</taxon>
        <taxon>Botryosphaeriaceae</taxon>
        <taxon>Botryosphaeria</taxon>
    </lineage>
</organism>
<dbReference type="GO" id="GO:0032259">
    <property type="term" value="P:methylation"/>
    <property type="evidence" value="ECO:0007669"/>
    <property type="project" value="UniProtKB-KW"/>
</dbReference>
<dbReference type="InterPro" id="IPR029063">
    <property type="entry name" value="SAM-dependent_MTases_sf"/>
</dbReference>
<gene>
    <name evidence="2" type="ORF">GTA08_BOTSDO06916</name>
    <name evidence="1" type="ORF">GTA08_BOTSDO11109</name>
</gene>
<dbReference type="Proteomes" id="UP000572817">
    <property type="component" value="Unassembled WGS sequence"/>
</dbReference>
<dbReference type="SUPFAM" id="SSF53335">
    <property type="entry name" value="S-adenosyl-L-methionine-dependent methyltransferases"/>
    <property type="match status" value="1"/>
</dbReference>
<keyword evidence="3" id="KW-1185">Reference proteome</keyword>
<dbReference type="PANTHER" id="PTHR43591:SF10">
    <property type="entry name" value="ABC TRANSMEMBRANE TYPE-1 DOMAIN-CONTAINING PROTEIN-RELATED"/>
    <property type="match status" value="1"/>
</dbReference>
<dbReference type="GO" id="GO:0008168">
    <property type="term" value="F:methyltransferase activity"/>
    <property type="evidence" value="ECO:0007669"/>
    <property type="project" value="UniProtKB-KW"/>
</dbReference>
<dbReference type="CDD" id="cd02440">
    <property type="entry name" value="AdoMet_MTases"/>
    <property type="match status" value="1"/>
</dbReference>
<comment type="caution">
    <text evidence="2">The sequence shown here is derived from an EMBL/GenBank/DDBJ whole genome shotgun (WGS) entry which is preliminary data.</text>
</comment>
<evidence type="ECO:0000313" key="2">
    <source>
        <dbReference type="EMBL" id="KAF4305592.1"/>
    </source>
</evidence>
<protein>
    <submittedName>
        <fullName evidence="2">Putative methyltransferase domain-containing protein</fullName>
    </submittedName>
</protein>
<dbReference type="AlphaFoldDB" id="A0A8H4N7J8"/>
<dbReference type="EMBL" id="WWBZ02000040">
    <property type="protein sequence ID" value="KAF4305592.1"/>
    <property type="molecule type" value="Genomic_DNA"/>
</dbReference>
<dbReference type="Pfam" id="PF13489">
    <property type="entry name" value="Methyltransf_23"/>
    <property type="match status" value="1"/>
</dbReference>
<evidence type="ECO:0000313" key="3">
    <source>
        <dbReference type="Proteomes" id="UP000572817"/>
    </source>
</evidence>
<evidence type="ECO:0000313" key="1">
    <source>
        <dbReference type="EMBL" id="KAF4301369.1"/>
    </source>
</evidence>
<sequence>MVETVPQSAAEQLTKYRSYHTTTSPYPLPNDTTEHQRLDEQHAAALAAMHDRLLHAPVTAPSRILDVGCGTGATTVALARQFPAASAVGLDLSPVPALSPGSAAAAAAANARAVEGDFLDPAFARHPDVRDGSFGLVFSRFLVMGVNDWDGFYRRAFAVLAPGGWVETQDVDQVWYDAAGKRCSDGWPWLRAMTEAGRRRGLDMECASNAARRMEEAGFADVRTERFVVPLGEWGEHPEGDAVGRFARKTLRSSLQGALGKMLREDGVEEETVRELRDGLLGDEVWNKGIHRYLTVTCGRKP</sequence>
<keyword evidence="2" id="KW-0489">Methyltransferase</keyword>
<accession>A0A8H4N7J8</accession>
<keyword evidence="2" id="KW-0808">Transferase</keyword>
<reference evidence="2 3" key="1">
    <citation type="submission" date="2020-04" db="EMBL/GenBank/DDBJ databases">
        <title>Genome Assembly and Annotation of Botryosphaeria dothidea sdau 11-99, a Latent Pathogen of Apple Fruit Ring Rot in China.</title>
        <authorList>
            <person name="Yu C."/>
            <person name="Diao Y."/>
            <person name="Lu Q."/>
            <person name="Zhao J."/>
            <person name="Cui S."/>
            <person name="Peng C."/>
            <person name="He B."/>
            <person name="Liu H."/>
        </authorList>
    </citation>
    <scope>NUCLEOTIDE SEQUENCE [LARGE SCALE GENOMIC DNA]</scope>
    <source>
        <strain evidence="2">Sdau11-99</strain>
        <strain evidence="3">sdau11-99</strain>
    </source>
</reference>
<dbReference type="EMBL" id="WWBZ02000082">
    <property type="protein sequence ID" value="KAF4301369.1"/>
    <property type="molecule type" value="Genomic_DNA"/>
</dbReference>
<proteinExistence type="predicted"/>
<dbReference type="Gene3D" id="3.40.50.150">
    <property type="entry name" value="Vaccinia Virus protein VP39"/>
    <property type="match status" value="1"/>
</dbReference>
<name>A0A8H4N7J8_9PEZI</name>